<reference evidence="3" key="1">
    <citation type="submission" date="2022-02" db="EMBL/GenBank/DDBJ databases">
        <title>Vibrio sp. nov., a new bacterium isolated from Bohai sea, China.</title>
        <authorList>
            <person name="Yuan Y."/>
        </authorList>
    </citation>
    <scope>NUCLEOTIDE SEQUENCE</scope>
    <source>
        <strain evidence="3">DBSS07</strain>
    </source>
</reference>
<keyword evidence="1" id="KW-0802">TPR repeat</keyword>
<comment type="caution">
    <text evidence="3">The sequence shown here is derived from an EMBL/GenBank/DDBJ whole genome shotgun (WGS) entry which is preliminary data.</text>
</comment>
<organism evidence="3 4">
    <name type="scientific">Vibrio paucivorans</name>
    <dbReference type="NCBI Taxonomy" id="2829489"/>
    <lineage>
        <taxon>Bacteria</taxon>
        <taxon>Pseudomonadati</taxon>
        <taxon>Pseudomonadota</taxon>
        <taxon>Gammaproteobacteria</taxon>
        <taxon>Vibrionales</taxon>
        <taxon>Vibrionaceae</taxon>
        <taxon>Vibrio</taxon>
    </lineage>
</organism>
<evidence type="ECO:0000256" key="1">
    <source>
        <dbReference type="PROSITE-ProRule" id="PRU00339"/>
    </source>
</evidence>
<dbReference type="Proteomes" id="UP001155586">
    <property type="component" value="Unassembled WGS sequence"/>
</dbReference>
<protein>
    <recommendedName>
        <fullName evidence="5">Lipoprotein</fullName>
    </recommendedName>
</protein>
<name>A0A9X3HU73_9VIBR</name>
<gene>
    <name evidence="3" type="ORF">MD483_21245</name>
</gene>
<keyword evidence="2" id="KW-0732">Signal</keyword>
<dbReference type="InterPro" id="IPR011990">
    <property type="entry name" value="TPR-like_helical_dom_sf"/>
</dbReference>
<dbReference type="AlphaFoldDB" id="A0A9X3HU73"/>
<sequence length="467" mass="52104">MEYEVKRPIRITIVTSAVMLLSACANLSAGNLFSHYSAQNNGVYSAVKSGQYDEAEQKLPEYIAGDILDNMEKGRVYFLNEHYPQSKSSLELSDSAVRVQQDKAVISVSDTATSVGSIAVNDNLNTYSPADYELGFLHLYLGLNYLQSNSLEGALVEMRRANQVQERARKDRERELESAQASLKKQGVSPNLGSVLSNYPDAGKTLQAVQNGYLLYLSALLYETSNDLNSAYVDYRRALAVEPDNAEIIDGTMRVAKRLGMNQDLEKLKKRYGDVNSLDSGKSRVIVIDEQGVVEALSAWKLSLPVYDSRGDGALYSLALPYYRSDASERFRELQLNDDALSSDQLTNVNLMAQRDLSERMPTIVIRQTLRVLAKDQMRKETAKGDDVGNLLFNVWNTLTEQADTRSWQTLPGKVYSASAQVNAGEQTLNVDGKDYTFNVEQNRTVLVWVSRQGNNSTVWHKQLGKL</sequence>
<dbReference type="PROSITE" id="PS51257">
    <property type="entry name" value="PROKAR_LIPOPROTEIN"/>
    <property type="match status" value="1"/>
</dbReference>
<dbReference type="SUPFAM" id="SSF48452">
    <property type="entry name" value="TPR-like"/>
    <property type="match status" value="1"/>
</dbReference>
<dbReference type="EMBL" id="JAKRRX010000218">
    <property type="protein sequence ID" value="MCW8336341.1"/>
    <property type="molecule type" value="Genomic_DNA"/>
</dbReference>
<feature type="signal peptide" evidence="2">
    <location>
        <begin position="1"/>
        <end position="29"/>
    </location>
</feature>
<evidence type="ECO:0008006" key="5">
    <source>
        <dbReference type="Google" id="ProtNLM"/>
    </source>
</evidence>
<feature type="chain" id="PRO_5040973213" description="Lipoprotein" evidence="2">
    <location>
        <begin position="30"/>
        <end position="467"/>
    </location>
</feature>
<dbReference type="RefSeq" id="WP_252030817.1">
    <property type="nucleotide sequence ID" value="NZ_JAKRRX010000218.1"/>
</dbReference>
<evidence type="ECO:0000313" key="4">
    <source>
        <dbReference type="Proteomes" id="UP001155586"/>
    </source>
</evidence>
<evidence type="ECO:0000256" key="2">
    <source>
        <dbReference type="SAM" id="SignalP"/>
    </source>
</evidence>
<keyword evidence="4" id="KW-1185">Reference proteome</keyword>
<dbReference type="InterPro" id="IPR019734">
    <property type="entry name" value="TPR_rpt"/>
</dbReference>
<accession>A0A9X3HU73</accession>
<proteinExistence type="predicted"/>
<feature type="repeat" description="TPR" evidence="1">
    <location>
        <begin position="212"/>
        <end position="245"/>
    </location>
</feature>
<dbReference type="PROSITE" id="PS50005">
    <property type="entry name" value="TPR"/>
    <property type="match status" value="1"/>
</dbReference>
<dbReference type="Gene3D" id="1.25.40.10">
    <property type="entry name" value="Tetratricopeptide repeat domain"/>
    <property type="match status" value="1"/>
</dbReference>
<evidence type="ECO:0000313" key="3">
    <source>
        <dbReference type="EMBL" id="MCW8336341.1"/>
    </source>
</evidence>